<dbReference type="InterPro" id="IPR036465">
    <property type="entry name" value="vWFA_dom_sf"/>
</dbReference>
<dbReference type="KEGG" id="dce:O6P33_12210"/>
<evidence type="ECO:0000313" key="2">
    <source>
        <dbReference type="EMBL" id="WBE25103.1"/>
    </source>
</evidence>
<keyword evidence="1" id="KW-1133">Transmembrane helix</keyword>
<evidence type="ECO:0000256" key="1">
    <source>
        <dbReference type="SAM" id="Phobius"/>
    </source>
</evidence>
<reference evidence="2 3" key="1">
    <citation type="submission" date="2022-12" db="EMBL/GenBank/DDBJ databases">
        <title>Coexistence and Characterization of a Novel Tigecycline Resistance gene tet(X) variant and blaNDM-1 in a Pseudomonas caeni Isolate of Chicken Origin.</title>
        <authorList>
            <person name="Lu X."/>
            <person name="Zhang L."/>
            <person name="Li R."/>
            <person name="Wang Z."/>
        </authorList>
    </citation>
    <scope>NUCLEOTIDE SEQUENCE [LARGE SCALE GENOMIC DNA]</scope>
    <source>
        <strain evidence="2 3">CE14</strain>
    </source>
</reference>
<dbReference type="AlphaFoldDB" id="A0AAE9VMV7"/>
<dbReference type="SUPFAM" id="SSF53300">
    <property type="entry name" value="vWA-like"/>
    <property type="match status" value="1"/>
</dbReference>
<name>A0AAE9VMV7_9GAMM</name>
<organism evidence="2 3">
    <name type="scientific">Denitrificimonas caeni</name>
    <dbReference type="NCBI Taxonomy" id="521720"/>
    <lineage>
        <taxon>Bacteria</taxon>
        <taxon>Pseudomonadati</taxon>
        <taxon>Pseudomonadota</taxon>
        <taxon>Gammaproteobacteria</taxon>
        <taxon>Pseudomonadales</taxon>
        <taxon>Pseudomonadaceae</taxon>
        <taxon>Denitrificimonas</taxon>
    </lineage>
</organism>
<keyword evidence="1" id="KW-0812">Transmembrane</keyword>
<evidence type="ECO:0000313" key="3">
    <source>
        <dbReference type="Proteomes" id="UP001212189"/>
    </source>
</evidence>
<proteinExistence type="predicted"/>
<gene>
    <name evidence="2" type="ORF">O6P33_12210</name>
</gene>
<dbReference type="EMBL" id="CP114976">
    <property type="protein sequence ID" value="WBE25103.1"/>
    <property type="molecule type" value="Genomic_DNA"/>
</dbReference>
<evidence type="ECO:0008006" key="4">
    <source>
        <dbReference type="Google" id="ProtNLM"/>
    </source>
</evidence>
<accession>A0AAE9VMV7</accession>
<dbReference type="RefSeq" id="WP_269818048.1">
    <property type="nucleotide sequence ID" value="NZ_CP114976.1"/>
</dbReference>
<dbReference type="Proteomes" id="UP001212189">
    <property type="component" value="Chromosome"/>
</dbReference>
<keyword evidence="3" id="KW-1185">Reference proteome</keyword>
<dbReference type="Gene3D" id="3.40.50.410">
    <property type="entry name" value="von Willebrand factor, type A domain"/>
    <property type="match status" value="1"/>
</dbReference>
<sequence>MQRIVRTDVLFATLNSSARKVNSELNRACPPHLANMFATLREGSDGHMEWWTPLGGQAIALADLEAEQKAQFLTLLEQRKQSLLAFAEHLDGEQDHESANAIRWIMRDTDFTKVYSVDNQPVIVGWHRYIVEKPAVAPKTPVAPIAPAATTAALKKRRLWPWLILLLLLLAAALLAGWLWQSKAPLFSNEAVASAGNSSGLTRYACSAKENQAVPDFVTVFDTSGSMNLNINATAADEEWWFGRQVESEIDFARQTRIFSAPTREDVAKQAYGQMLSNLHPDIDTRLVTFNGCAALVDHGVFTAKQRPELMATLMDTPADQGTPLAASLRHAAARVDGVDKEAIIILFIDGEDGCGENVCALSRQIAQQQPRLKINVVDVSGNGLSSCAAELTGGRIYSSQDIAQIDDFFVQAAAELANSSCE</sequence>
<keyword evidence="1" id="KW-0472">Membrane</keyword>
<feature type="transmembrane region" description="Helical" evidence="1">
    <location>
        <begin position="159"/>
        <end position="180"/>
    </location>
</feature>
<protein>
    <recommendedName>
        <fullName evidence="4">VWA domain-containing protein</fullName>
    </recommendedName>
</protein>